<gene>
    <name evidence="1" type="ORF">Q5741_20705</name>
</gene>
<organism evidence="1 2">
    <name type="scientific">Paenibacillus lacisoli</name>
    <dbReference type="NCBI Taxonomy" id="3064525"/>
    <lineage>
        <taxon>Bacteria</taxon>
        <taxon>Bacillati</taxon>
        <taxon>Bacillota</taxon>
        <taxon>Bacilli</taxon>
        <taxon>Bacillales</taxon>
        <taxon>Paenibacillaceae</taxon>
        <taxon>Paenibacillus</taxon>
    </lineage>
</organism>
<name>A0ABT9CHP9_9BACL</name>
<dbReference type="Proteomes" id="UP001240171">
    <property type="component" value="Unassembled WGS sequence"/>
</dbReference>
<evidence type="ECO:0000313" key="1">
    <source>
        <dbReference type="EMBL" id="MDO7908809.1"/>
    </source>
</evidence>
<sequence length="107" mass="12753">MTINKRDSRTININDEIFRWTISPDSGYSVFIAEHETIKGQRIQVYIESDIDSFWVNFPYVETMNQRLIKPGAVRKMIIEAIRLGWKYKEPGKPIVFDLKNELIYRR</sequence>
<proteinExistence type="predicted"/>
<accession>A0ABT9CHP9</accession>
<comment type="caution">
    <text evidence="1">The sequence shown here is derived from an EMBL/GenBank/DDBJ whole genome shotgun (WGS) entry which is preliminary data.</text>
</comment>
<dbReference type="RefSeq" id="WP_305026029.1">
    <property type="nucleotide sequence ID" value="NZ_JAUQTB010000023.1"/>
</dbReference>
<dbReference type="EMBL" id="JAUQTB010000023">
    <property type="protein sequence ID" value="MDO7908809.1"/>
    <property type="molecule type" value="Genomic_DNA"/>
</dbReference>
<protein>
    <recommendedName>
        <fullName evidence="3">DUF2442 domain-containing protein</fullName>
    </recommendedName>
</protein>
<reference evidence="1 2" key="1">
    <citation type="submission" date="2023-07" db="EMBL/GenBank/DDBJ databases">
        <title>Paenibacillus sp. JX-17 nov. isolated from soil.</title>
        <authorList>
            <person name="Wan Y."/>
            <person name="Liu B."/>
        </authorList>
    </citation>
    <scope>NUCLEOTIDE SEQUENCE [LARGE SCALE GENOMIC DNA]</scope>
    <source>
        <strain evidence="1 2">JX-17</strain>
    </source>
</reference>
<evidence type="ECO:0008006" key="3">
    <source>
        <dbReference type="Google" id="ProtNLM"/>
    </source>
</evidence>
<keyword evidence="2" id="KW-1185">Reference proteome</keyword>
<evidence type="ECO:0000313" key="2">
    <source>
        <dbReference type="Proteomes" id="UP001240171"/>
    </source>
</evidence>